<keyword evidence="2" id="KW-1185">Reference proteome</keyword>
<dbReference type="Pfam" id="PF10776">
    <property type="entry name" value="DUF2600"/>
    <property type="match status" value="1"/>
</dbReference>
<dbReference type="KEGG" id="crs:FQB35_00080"/>
<proteinExistence type="predicted"/>
<dbReference type="OrthoDB" id="2371262at2"/>
<dbReference type="Proteomes" id="UP000324646">
    <property type="component" value="Chromosome"/>
</dbReference>
<dbReference type="AlphaFoldDB" id="A0A5C0SA89"/>
<gene>
    <name evidence="1" type="ORF">FQB35_00080</name>
</gene>
<evidence type="ECO:0000313" key="1">
    <source>
        <dbReference type="EMBL" id="QEK10897.1"/>
    </source>
</evidence>
<reference evidence="1 2" key="1">
    <citation type="submission" date="2019-07" db="EMBL/GenBank/DDBJ databases">
        <title>Complete genome of Crassaminicella thermophila SY095.</title>
        <authorList>
            <person name="Li X."/>
        </authorList>
    </citation>
    <scope>NUCLEOTIDE SEQUENCE [LARGE SCALE GENOMIC DNA]</scope>
    <source>
        <strain evidence="1 2">SY095</strain>
    </source>
</reference>
<accession>A0A5C0SA89</accession>
<name>A0A5C0SA89_CRATE</name>
<sequence length="353" mass="41589">MIKPFIQSKLIYQFVKSVFPQVKKELSYWQTYASKIPDKILSYQAISSIQKKSFHAQGGCIYSLYYNQINLKLIKFIVALQTISDYLDNLCDRAGIEDEKSFLQLHQAITDALRPDNRFFNYYNTYPHNNDGGYLYHLVSTCKSYIRTLPSYHLVQEKVLYLGKLYGEMQSYKHINKNKREEAMNNWSNKYIQIHKDLSIWEFSAAAGSTLGIFLLCTIAQSKDLEEKEVQKIMDAYFPWVCGLHILLDYFIDEQEDLYTGDLNFLSYYKDPSEKEKRLIYFLKQSLYKTLNLKNPLFHRTVIEGLLAMYLSDTKITLQDKKITSKKILKEAFYTTNILYNCCKLLRIKKIIK</sequence>
<protein>
    <submittedName>
        <fullName evidence="1">Tetraprenyl-beta-curcumene synthase family protein</fullName>
    </submittedName>
</protein>
<dbReference type="InterPro" id="IPR019712">
    <property type="entry name" value="YtpB-like"/>
</dbReference>
<dbReference type="EMBL" id="CP042243">
    <property type="protein sequence ID" value="QEK10897.1"/>
    <property type="molecule type" value="Genomic_DNA"/>
</dbReference>
<dbReference type="RefSeq" id="WP_148807972.1">
    <property type="nucleotide sequence ID" value="NZ_CP042243.1"/>
</dbReference>
<organism evidence="1 2">
    <name type="scientific">Crassaminicella thermophila</name>
    <dbReference type="NCBI Taxonomy" id="2599308"/>
    <lineage>
        <taxon>Bacteria</taxon>
        <taxon>Bacillati</taxon>
        <taxon>Bacillota</taxon>
        <taxon>Clostridia</taxon>
        <taxon>Eubacteriales</taxon>
        <taxon>Clostridiaceae</taxon>
        <taxon>Crassaminicella</taxon>
    </lineage>
</organism>
<evidence type="ECO:0000313" key="2">
    <source>
        <dbReference type="Proteomes" id="UP000324646"/>
    </source>
</evidence>